<feature type="compositionally biased region" description="Basic and acidic residues" evidence="2">
    <location>
        <begin position="401"/>
        <end position="414"/>
    </location>
</feature>
<evidence type="ECO:0000256" key="2">
    <source>
        <dbReference type="SAM" id="MobiDB-lite"/>
    </source>
</evidence>
<evidence type="ECO:0000256" key="1">
    <source>
        <dbReference type="ARBA" id="ARBA00009550"/>
    </source>
</evidence>
<dbReference type="Gene3D" id="6.10.250.3110">
    <property type="match status" value="1"/>
</dbReference>
<proteinExistence type="inferred from homology"/>
<dbReference type="OMA" id="VQYNMAR"/>
<sequence>MGKKANSKSNKASSQHKTSSSSSNKNHDSDGWDEVAAMAAQNEQAKSEISKNTTSNSSVSSPIQNTTTSSSAGKEENSNASTTSSPFNEQQVRHLIETLSARLKKEEKEELERIEQQAVKTISELKNEIIQKMNDSSTSETKLKVVDTILDRHFSGTIAKQNTDLKRENAILCRRLQASEARGLELERQLSVFKEQNEKLQQYCTLLQSSNDEILKAYEKTKAEHNEKYDGLSKKFSDALDDIRSKLDLQAMERLTLEKERETLQTQVEIYKQQLELISKQSQTEQKRVGLEKQLFESKLDELIETLKKKEKENSTLKKKVEAANHERNIMTKQLKTSQSKMDEFTKTVKETKNSFVLFQNKITQLEEENKSLREKMKNLLGMNHEPQAESNESKKKSKKKSEESQKSPVHEDATQSTPTTGSSTIPNEENSSITSTTSVQ</sequence>
<name>A0A6A5BX62_NAEFO</name>
<dbReference type="InterPro" id="IPR026183">
    <property type="entry name" value="Taxilin_fam"/>
</dbReference>
<evidence type="ECO:0000313" key="4">
    <source>
        <dbReference type="Proteomes" id="UP000444721"/>
    </source>
</evidence>
<evidence type="ECO:0000313" key="3">
    <source>
        <dbReference type="EMBL" id="KAF0978904.1"/>
    </source>
</evidence>
<feature type="compositionally biased region" description="Low complexity" evidence="2">
    <location>
        <begin position="50"/>
        <end position="61"/>
    </location>
</feature>
<organism evidence="3 4">
    <name type="scientific">Naegleria fowleri</name>
    <name type="common">Brain eating amoeba</name>
    <dbReference type="NCBI Taxonomy" id="5763"/>
    <lineage>
        <taxon>Eukaryota</taxon>
        <taxon>Discoba</taxon>
        <taxon>Heterolobosea</taxon>
        <taxon>Tetramitia</taxon>
        <taxon>Eutetramitia</taxon>
        <taxon>Vahlkampfiidae</taxon>
        <taxon>Naegleria</taxon>
    </lineage>
</organism>
<reference evidence="3 4" key="1">
    <citation type="journal article" date="2019" name="Sci. Rep.">
        <title>Nanopore sequencing improves the draft genome of the human pathogenic amoeba Naegleria fowleri.</title>
        <authorList>
            <person name="Liechti N."/>
            <person name="Schurch N."/>
            <person name="Bruggmann R."/>
            <person name="Wittwer M."/>
        </authorList>
    </citation>
    <scope>NUCLEOTIDE SEQUENCE [LARGE SCALE GENOMIC DNA]</scope>
    <source>
        <strain evidence="3 4">ATCC 30894</strain>
    </source>
</reference>
<dbReference type="VEuPathDB" id="AmoebaDB:NfTy_033540"/>
<accession>A0A6A5BX62</accession>
<dbReference type="VEuPathDB" id="AmoebaDB:NF0008690"/>
<dbReference type="GeneID" id="68109192"/>
<protein>
    <recommendedName>
        <fullName evidence="5">Alpha-taxilin</fullName>
    </recommendedName>
</protein>
<evidence type="ECO:0008006" key="5">
    <source>
        <dbReference type="Google" id="ProtNLM"/>
    </source>
</evidence>
<dbReference type="RefSeq" id="XP_044563617.1">
    <property type="nucleotide sequence ID" value="XM_044705117.1"/>
</dbReference>
<keyword evidence="4" id="KW-1185">Reference proteome</keyword>
<dbReference type="VEuPathDB" id="AmoebaDB:FDP41_001974"/>
<feature type="compositionally biased region" description="Polar residues" evidence="2">
    <location>
        <begin position="62"/>
        <end position="90"/>
    </location>
</feature>
<gene>
    <name evidence="3" type="ORF">FDP41_001974</name>
</gene>
<dbReference type="Proteomes" id="UP000444721">
    <property type="component" value="Unassembled WGS sequence"/>
</dbReference>
<comment type="caution">
    <text evidence="3">The sequence shown here is derived from an EMBL/GenBank/DDBJ whole genome shotgun (WGS) entry which is preliminary data.</text>
</comment>
<dbReference type="GO" id="GO:0019905">
    <property type="term" value="F:syntaxin binding"/>
    <property type="evidence" value="ECO:0007669"/>
    <property type="project" value="InterPro"/>
</dbReference>
<feature type="compositionally biased region" description="Polar residues" evidence="2">
    <location>
        <begin position="415"/>
        <end position="431"/>
    </location>
</feature>
<dbReference type="EMBL" id="VFQX01000028">
    <property type="protein sequence ID" value="KAF0978904.1"/>
    <property type="molecule type" value="Genomic_DNA"/>
</dbReference>
<feature type="compositionally biased region" description="Low complexity" evidence="2">
    <location>
        <begin position="432"/>
        <end position="441"/>
    </location>
</feature>
<feature type="region of interest" description="Disordered" evidence="2">
    <location>
        <begin position="1"/>
        <end position="91"/>
    </location>
</feature>
<dbReference type="Pfam" id="PF09728">
    <property type="entry name" value="Taxilin"/>
    <property type="match status" value="1"/>
</dbReference>
<comment type="similarity">
    <text evidence="1">Belongs to the taxilin family.</text>
</comment>
<dbReference type="AlphaFoldDB" id="A0A6A5BX62"/>
<feature type="compositionally biased region" description="Low complexity" evidence="2">
    <location>
        <begin position="7"/>
        <end position="24"/>
    </location>
</feature>
<feature type="region of interest" description="Disordered" evidence="2">
    <location>
        <begin position="376"/>
        <end position="441"/>
    </location>
</feature>
<dbReference type="OrthoDB" id="10414021at2759"/>